<feature type="compositionally biased region" description="Polar residues" evidence="1">
    <location>
        <begin position="274"/>
        <end position="287"/>
    </location>
</feature>
<name>A0A8H6T9B7_9AGAR</name>
<feature type="region of interest" description="Disordered" evidence="1">
    <location>
        <begin position="261"/>
        <end position="383"/>
    </location>
</feature>
<feature type="compositionally biased region" description="Basic and acidic residues" evidence="1">
    <location>
        <begin position="295"/>
        <end position="306"/>
    </location>
</feature>
<evidence type="ECO:0000256" key="2">
    <source>
        <dbReference type="SAM" id="Phobius"/>
    </source>
</evidence>
<feature type="compositionally biased region" description="Pro residues" evidence="1">
    <location>
        <begin position="464"/>
        <end position="473"/>
    </location>
</feature>
<feature type="compositionally biased region" description="Basic and acidic residues" evidence="1">
    <location>
        <begin position="135"/>
        <end position="150"/>
    </location>
</feature>
<keyword evidence="2" id="KW-0472">Membrane</keyword>
<evidence type="ECO:0000313" key="4">
    <source>
        <dbReference type="Proteomes" id="UP000636479"/>
    </source>
</evidence>
<evidence type="ECO:0000256" key="1">
    <source>
        <dbReference type="SAM" id="MobiDB-lite"/>
    </source>
</evidence>
<keyword evidence="2" id="KW-1133">Transmembrane helix</keyword>
<proteinExistence type="predicted"/>
<dbReference type="AlphaFoldDB" id="A0A8H6T9B7"/>
<keyword evidence="4" id="KW-1185">Reference proteome</keyword>
<sequence length="473" mass="51042">MAHNHPHPRWHNRRDDPFNTPNIAGLNGASINANTLATANSLAINTAAAAANTNQPVVVSFSPTNTVTDPAESSTNSGSNLSGSAEHASSPSISMGTVIGACLGALVGAVVLILIGLWLYKRASQPRRRPSTAHKSADKERAWAKMEDNDDKWEGKENKYQQKGVVSVGPMEKLTMFKTATPSLHTTSNSGETNYIPSVTPFSHPFAQYHPNLAKELAEDNNSDLPEPPRRPFLARVEPIPPISWDGDTARDSFLSLSSNPMSPGFDMAIPTPKLTSSEPHQWQSAEVMNFESESEPRGRDNEPRRKSANNPFFGARMSVHSTHSRSRSQSRSRTPSISAGSRSATVPDVITMPVPPASAYTREEKGKYRAVTPPSPASSRAPSTIIAHDPFSDPITPIVPFKAEHISQGSQDRAMASLLAALGPTATANEIEERLRVASMNPSLISESQYTETDGDALHQSWPVPPSGRDPL</sequence>
<feature type="region of interest" description="Disordered" evidence="1">
    <location>
        <begin position="61"/>
        <end position="90"/>
    </location>
</feature>
<keyword evidence="2" id="KW-0812">Transmembrane</keyword>
<feature type="transmembrane region" description="Helical" evidence="2">
    <location>
        <begin position="98"/>
        <end position="120"/>
    </location>
</feature>
<feature type="region of interest" description="Disordered" evidence="1">
    <location>
        <begin position="447"/>
        <end position="473"/>
    </location>
</feature>
<protein>
    <submittedName>
        <fullName evidence="3">Uncharacterized protein</fullName>
    </submittedName>
</protein>
<evidence type="ECO:0000313" key="3">
    <source>
        <dbReference type="EMBL" id="KAF7312327.1"/>
    </source>
</evidence>
<feature type="region of interest" description="Disordered" evidence="1">
    <location>
        <begin position="126"/>
        <end position="150"/>
    </location>
</feature>
<accession>A0A8H6T9B7</accession>
<comment type="caution">
    <text evidence="3">The sequence shown here is derived from an EMBL/GenBank/DDBJ whole genome shotgun (WGS) entry which is preliminary data.</text>
</comment>
<organism evidence="3 4">
    <name type="scientific">Mycena indigotica</name>
    <dbReference type="NCBI Taxonomy" id="2126181"/>
    <lineage>
        <taxon>Eukaryota</taxon>
        <taxon>Fungi</taxon>
        <taxon>Dikarya</taxon>
        <taxon>Basidiomycota</taxon>
        <taxon>Agaricomycotina</taxon>
        <taxon>Agaricomycetes</taxon>
        <taxon>Agaricomycetidae</taxon>
        <taxon>Agaricales</taxon>
        <taxon>Marasmiineae</taxon>
        <taxon>Mycenaceae</taxon>
        <taxon>Mycena</taxon>
    </lineage>
</organism>
<dbReference type="Proteomes" id="UP000636479">
    <property type="component" value="Unassembled WGS sequence"/>
</dbReference>
<feature type="compositionally biased region" description="Polar residues" evidence="1">
    <location>
        <begin position="61"/>
        <end position="72"/>
    </location>
</feature>
<feature type="compositionally biased region" description="Low complexity" evidence="1">
    <location>
        <begin position="73"/>
        <end position="84"/>
    </location>
</feature>
<dbReference type="RefSeq" id="XP_037224435.1">
    <property type="nucleotide sequence ID" value="XM_037359340.1"/>
</dbReference>
<dbReference type="OrthoDB" id="2670057at2759"/>
<gene>
    <name evidence="3" type="ORF">MIND_00245800</name>
</gene>
<reference evidence="3" key="1">
    <citation type="submission" date="2020-05" db="EMBL/GenBank/DDBJ databases">
        <title>Mycena genomes resolve the evolution of fungal bioluminescence.</title>
        <authorList>
            <person name="Tsai I.J."/>
        </authorList>
    </citation>
    <scope>NUCLEOTIDE SEQUENCE</scope>
    <source>
        <strain evidence="3">171206Taipei</strain>
    </source>
</reference>
<feature type="compositionally biased region" description="Low complexity" evidence="1">
    <location>
        <begin position="370"/>
        <end position="383"/>
    </location>
</feature>
<dbReference type="GeneID" id="59341856"/>
<dbReference type="EMBL" id="JACAZF010000002">
    <property type="protein sequence ID" value="KAF7312327.1"/>
    <property type="molecule type" value="Genomic_DNA"/>
</dbReference>